<evidence type="ECO:0000313" key="8">
    <source>
        <dbReference type="EMBL" id="MDG0863958.1"/>
    </source>
</evidence>
<evidence type="ECO:0000313" key="9">
    <source>
        <dbReference type="Proteomes" id="UP001152766"/>
    </source>
</evidence>
<dbReference type="Pfam" id="PF02803">
    <property type="entry name" value="Thiolase_C"/>
    <property type="match status" value="1"/>
</dbReference>
<protein>
    <submittedName>
        <fullName evidence="8">Thiolase family protein</fullName>
    </submittedName>
</protein>
<dbReference type="PIRSF" id="PIRSF000429">
    <property type="entry name" value="Ac-CoA_Ac_transf"/>
    <property type="match status" value="1"/>
</dbReference>
<feature type="active site" description="Proton acceptor" evidence="4">
    <location>
        <position position="344"/>
    </location>
</feature>
<feature type="active site" description="Acyl-thioester intermediate" evidence="4">
    <location>
        <position position="88"/>
    </location>
</feature>
<dbReference type="InterPro" id="IPR016039">
    <property type="entry name" value="Thiolase-like"/>
</dbReference>
<dbReference type="EMBL" id="SGUG01000024">
    <property type="protein sequence ID" value="MDG0863958.1"/>
    <property type="molecule type" value="Genomic_DNA"/>
</dbReference>
<dbReference type="PROSITE" id="PS00737">
    <property type="entry name" value="THIOLASE_2"/>
    <property type="match status" value="1"/>
</dbReference>
<comment type="similarity">
    <text evidence="1 5">Belongs to the thiolase-like superfamily. Thiolase family.</text>
</comment>
<sequence>MSAYIIEAIRTPVGKFRGSLAGVRADHLGAHVIAELVKRAGLPADVVDDVIFGCVTQIGEQSANIARTSLLGAGWPETIPGLTIDRKCGSGEAAVHVAAGLIHAGSARIVVAGGAENMSRVPMGSNRDLHGEAFGWMASDKYELTGQGEAAERLVDKWKLSRSELDAFAVESHRRAAAAAAAGWFQKEITPVPVMALREKGLEGEAPVFAADETIRPGTAAEKLATLKTSFRADGRITAGNASQISDGAAALLLASAETVAQFKLKPRARVRAFTTVGSDPTLMLTGPIAATRRVLAQAGLTIKDIDLFEVNEAFAPVPIVWMRELGVSHEKLNVNGGAIALGHPLGASGARIMVSMLHEMERRGARYGLQAICCAGGMGTATIIERL</sequence>
<name>A0A9X4LIS4_9BURK</name>
<dbReference type="SUPFAM" id="SSF53901">
    <property type="entry name" value="Thiolase-like"/>
    <property type="match status" value="2"/>
</dbReference>
<evidence type="ECO:0000256" key="4">
    <source>
        <dbReference type="PIRSR" id="PIRSR000429-1"/>
    </source>
</evidence>
<dbReference type="Pfam" id="PF00108">
    <property type="entry name" value="Thiolase_N"/>
    <property type="match status" value="1"/>
</dbReference>
<keyword evidence="9" id="KW-1185">Reference proteome</keyword>
<dbReference type="InterPro" id="IPR002155">
    <property type="entry name" value="Thiolase"/>
</dbReference>
<dbReference type="AlphaFoldDB" id="A0A9X4LIS4"/>
<feature type="domain" description="Thiolase N-terminal" evidence="6">
    <location>
        <begin position="4"/>
        <end position="257"/>
    </location>
</feature>
<comment type="caution">
    <text evidence="8">The sequence shown here is derived from an EMBL/GenBank/DDBJ whole genome shotgun (WGS) entry which is preliminary data.</text>
</comment>
<organism evidence="8 9">
    <name type="scientific">Pelomonas aquatica</name>
    <dbReference type="NCBI Taxonomy" id="431058"/>
    <lineage>
        <taxon>Bacteria</taxon>
        <taxon>Pseudomonadati</taxon>
        <taxon>Pseudomonadota</taxon>
        <taxon>Betaproteobacteria</taxon>
        <taxon>Burkholderiales</taxon>
        <taxon>Sphaerotilaceae</taxon>
        <taxon>Roseateles</taxon>
    </lineage>
</organism>
<dbReference type="GO" id="GO:0044281">
    <property type="term" value="P:small molecule metabolic process"/>
    <property type="evidence" value="ECO:0007669"/>
    <property type="project" value="UniProtKB-ARBA"/>
</dbReference>
<reference evidence="8" key="1">
    <citation type="submission" date="2019-02" db="EMBL/GenBank/DDBJ databases">
        <title>Draft genome of the type strain Pelomonas aquatica CCUG 52575T.</title>
        <authorList>
            <person name="Gomila M."/>
            <person name="Lalucat J."/>
        </authorList>
    </citation>
    <scope>NUCLEOTIDE SEQUENCE</scope>
    <source>
        <strain evidence="8">CCUG 52575</strain>
    </source>
</reference>
<dbReference type="NCBIfam" id="TIGR01930">
    <property type="entry name" value="AcCoA-C-Actrans"/>
    <property type="match status" value="1"/>
</dbReference>
<dbReference type="RefSeq" id="WP_268153444.1">
    <property type="nucleotide sequence ID" value="NZ_JAPPUW010000022.1"/>
</dbReference>
<dbReference type="GO" id="GO:0003988">
    <property type="term" value="F:acetyl-CoA C-acyltransferase activity"/>
    <property type="evidence" value="ECO:0007669"/>
    <property type="project" value="UniProtKB-ARBA"/>
</dbReference>
<dbReference type="InterPro" id="IPR020617">
    <property type="entry name" value="Thiolase_C"/>
</dbReference>
<keyword evidence="2 5" id="KW-0808">Transferase</keyword>
<evidence type="ECO:0000256" key="2">
    <source>
        <dbReference type="ARBA" id="ARBA00022679"/>
    </source>
</evidence>
<dbReference type="Proteomes" id="UP001152766">
    <property type="component" value="Unassembled WGS sequence"/>
</dbReference>
<dbReference type="Gene3D" id="3.40.47.10">
    <property type="match status" value="1"/>
</dbReference>
<dbReference type="InterPro" id="IPR020616">
    <property type="entry name" value="Thiolase_N"/>
</dbReference>
<evidence type="ECO:0000259" key="7">
    <source>
        <dbReference type="Pfam" id="PF02803"/>
    </source>
</evidence>
<dbReference type="CDD" id="cd00751">
    <property type="entry name" value="thiolase"/>
    <property type="match status" value="1"/>
</dbReference>
<dbReference type="PANTHER" id="PTHR43365">
    <property type="entry name" value="BLR7806 PROTEIN"/>
    <property type="match status" value="1"/>
</dbReference>
<evidence type="ECO:0000256" key="3">
    <source>
        <dbReference type="ARBA" id="ARBA00023315"/>
    </source>
</evidence>
<gene>
    <name evidence="8" type="ORF">EXJ73_15955</name>
</gene>
<feature type="active site" description="Proton acceptor" evidence="4">
    <location>
        <position position="374"/>
    </location>
</feature>
<keyword evidence="3 5" id="KW-0012">Acyltransferase</keyword>
<dbReference type="PANTHER" id="PTHR43365:SF1">
    <property type="entry name" value="ACETYL-COA C-ACYLTRANSFERASE"/>
    <property type="match status" value="1"/>
</dbReference>
<evidence type="ECO:0000259" key="6">
    <source>
        <dbReference type="Pfam" id="PF00108"/>
    </source>
</evidence>
<feature type="domain" description="Thiolase C-terminal" evidence="7">
    <location>
        <begin position="265"/>
        <end position="387"/>
    </location>
</feature>
<evidence type="ECO:0000256" key="1">
    <source>
        <dbReference type="ARBA" id="ARBA00010982"/>
    </source>
</evidence>
<accession>A0A9X4LIS4</accession>
<dbReference type="InterPro" id="IPR020613">
    <property type="entry name" value="Thiolase_CS"/>
</dbReference>
<evidence type="ECO:0000256" key="5">
    <source>
        <dbReference type="RuleBase" id="RU003557"/>
    </source>
</evidence>
<proteinExistence type="inferred from homology"/>
<dbReference type="FunFam" id="3.40.47.10:FF:000010">
    <property type="entry name" value="Acetyl-CoA acetyltransferase (Thiolase)"/>
    <property type="match status" value="1"/>
</dbReference>